<dbReference type="EMBL" id="JAUHHV010000012">
    <property type="protein sequence ID" value="KAK1406268.1"/>
    <property type="molecule type" value="Genomic_DNA"/>
</dbReference>
<dbReference type="AlphaFoldDB" id="A0AAD8JM22"/>
<evidence type="ECO:0000313" key="2">
    <source>
        <dbReference type="Proteomes" id="UP001229421"/>
    </source>
</evidence>
<gene>
    <name evidence="1" type="ORF">QVD17_41560</name>
</gene>
<organism evidence="1 2">
    <name type="scientific">Tagetes erecta</name>
    <name type="common">African marigold</name>
    <dbReference type="NCBI Taxonomy" id="13708"/>
    <lineage>
        <taxon>Eukaryota</taxon>
        <taxon>Viridiplantae</taxon>
        <taxon>Streptophyta</taxon>
        <taxon>Embryophyta</taxon>
        <taxon>Tracheophyta</taxon>
        <taxon>Spermatophyta</taxon>
        <taxon>Magnoliopsida</taxon>
        <taxon>eudicotyledons</taxon>
        <taxon>Gunneridae</taxon>
        <taxon>Pentapetalae</taxon>
        <taxon>asterids</taxon>
        <taxon>campanulids</taxon>
        <taxon>Asterales</taxon>
        <taxon>Asteraceae</taxon>
        <taxon>Asteroideae</taxon>
        <taxon>Heliantheae alliance</taxon>
        <taxon>Tageteae</taxon>
        <taxon>Tagetes</taxon>
    </lineage>
</organism>
<dbReference type="Proteomes" id="UP001229421">
    <property type="component" value="Unassembled WGS sequence"/>
</dbReference>
<proteinExistence type="predicted"/>
<protein>
    <submittedName>
        <fullName evidence="1">Uncharacterized protein</fullName>
    </submittedName>
</protein>
<accession>A0AAD8JM22</accession>
<evidence type="ECO:0000313" key="1">
    <source>
        <dbReference type="EMBL" id="KAK1406268.1"/>
    </source>
</evidence>
<keyword evidence="2" id="KW-1185">Reference proteome</keyword>
<name>A0AAD8JM22_TARER</name>
<reference evidence="1" key="1">
    <citation type="journal article" date="2023" name="bioRxiv">
        <title>Improved chromosome-level genome assembly for marigold (Tagetes erecta).</title>
        <authorList>
            <person name="Jiang F."/>
            <person name="Yuan L."/>
            <person name="Wang S."/>
            <person name="Wang H."/>
            <person name="Xu D."/>
            <person name="Wang A."/>
            <person name="Fan W."/>
        </authorList>
    </citation>
    <scope>NUCLEOTIDE SEQUENCE</scope>
    <source>
        <strain evidence="1">WSJ</strain>
        <tissue evidence="1">Leaf</tissue>
    </source>
</reference>
<comment type="caution">
    <text evidence="1">The sequence shown here is derived from an EMBL/GenBank/DDBJ whole genome shotgun (WGS) entry which is preliminary data.</text>
</comment>
<sequence length="148" mass="16698">MKAIITITVGIVFRFYIGVSFSPFAPSGALASYRDYTYAAYGHDIEVLKPSISVDLFYDQWWIQTCGRFASDNITDINNRFPVVDFRSDGSGKVCSHNLFDSQACNNRLSFPISVKHRMILCSRQGVWRSMAAITLIYSESKICCVII</sequence>